<dbReference type="EMBL" id="FOMH01000017">
    <property type="protein sequence ID" value="SFD97816.1"/>
    <property type="molecule type" value="Genomic_DNA"/>
</dbReference>
<sequence>MKNYIYCLALTVFCTMKLHAQTVGIGEVSAIESKAGSIEASRLRILQLESELPQLEKLWQDKLQKLRSEIEQIYKDRDNLIADMKAGARCSKCNEWKSEFEKKGQSFEKHLGEVKGYAIPATTSELETARKGFSEKIAILKVQLKNLEKGDNTILKKKEQIQKLKDDNDRLCQEITLHSKNYEMILLDDSKAKQKMWSDELMTSAVKTLISDDKITICKAKIPRIEKEFQNLSEEIKQKLKNDNEKLLQSKNNIISSNEQKINTIQTLYESRLLQLQVQVQELEALKNGLQKELSSDSIAARLEMTGKQIVVIRDSITELEKQTKDSIALLQAENKKLNAEIWSLKTDLPNEQQKALLPLKEKRDAKKKEIELLHAAAISELAENKKSFAEKTAQCQKNNDVYTAEISIELTRMYSAGQKVGCPVYNSIKGTVVSNWNETASCVKAVASLSKPYSTNVFNAYCKGQDSSGYMFGYKSFLASLSSEDKLAVKEASNADWFELMMR</sequence>
<accession>A0A1I1WRQ5</accession>
<evidence type="ECO:0000256" key="1">
    <source>
        <dbReference type="SAM" id="Coils"/>
    </source>
</evidence>
<dbReference type="STRING" id="739143.SAMN05216297_1178"/>
<dbReference type="Proteomes" id="UP000199672">
    <property type="component" value="Unassembled WGS sequence"/>
</dbReference>
<dbReference type="RefSeq" id="WP_143102120.1">
    <property type="nucleotide sequence ID" value="NZ_FOMH01000017.1"/>
</dbReference>
<evidence type="ECO:0000313" key="2">
    <source>
        <dbReference type="EMBL" id="SFD97816.1"/>
    </source>
</evidence>
<keyword evidence="3" id="KW-1185">Reference proteome</keyword>
<feature type="coiled-coil region" evidence="1">
    <location>
        <begin position="38"/>
        <end position="83"/>
    </location>
</feature>
<feature type="coiled-coil region" evidence="1">
    <location>
        <begin position="222"/>
        <end position="293"/>
    </location>
</feature>
<evidence type="ECO:0000313" key="3">
    <source>
        <dbReference type="Proteomes" id="UP000199672"/>
    </source>
</evidence>
<dbReference type="OrthoDB" id="1296151at2"/>
<organism evidence="2 3">
    <name type="scientific">Flavobacterium phragmitis</name>
    <dbReference type="NCBI Taxonomy" id="739143"/>
    <lineage>
        <taxon>Bacteria</taxon>
        <taxon>Pseudomonadati</taxon>
        <taxon>Bacteroidota</taxon>
        <taxon>Flavobacteriia</taxon>
        <taxon>Flavobacteriales</taxon>
        <taxon>Flavobacteriaceae</taxon>
        <taxon>Flavobacterium</taxon>
    </lineage>
</organism>
<proteinExistence type="predicted"/>
<protein>
    <submittedName>
        <fullName evidence="2">Uncharacterized protein</fullName>
    </submittedName>
</protein>
<dbReference type="AlphaFoldDB" id="A0A1I1WRQ5"/>
<gene>
    <name evidence="2" type="ORF">SAMN05216297_1178</name>
</gene>
<feature type="coiled-coil region" evidence="1">
    <location>
        <begin position="147"/>
        <end position="181"/>
    </location>
</feature>
<feature type="coiled-coil region" evidence="1">
    <location>
        <begin position="321"/>
        <end position="348"/>
    </location>
</feature>
<name>A0A1I1WRQ5_9FLAO</name>
<reference evidence="3" key="1">
    <citation type="submission" date="2016-10" db="EMBL/GenBank/DDBJ databases">
        <authorList>
            <person name="Varghese N."/>
            <person name="Submissions S."/>
        </authorList>
    </citation>
    <scope>NUCLEOTIDE SEQUENCE [LARGE SCALE GENOMIC DNA]</scope>
    <source>
        <strain evidence="3">CGMCC 1.10370</strain>
    </source>
</reference>
<keyword evidence="1" id="KW-0175">Coiled coil</keyword>